<dbReference type="Gene3D" id="3.30.750.70">
    <property type="entry name" value="4-hydroxybutyrate coenzyme like domains"/>
    <property type="match status" value="1"/>
</dbReference>
<dbReference type="InterPro" id="IPR037171">
    <property type="entry name" value="NagB/RpiA_transferase-like"/>
</dbReference>
<dbReference type="Proteomes" id="UP001589702">
    <property type="component" value="Unassembled WGS sequence"/>
</dbReference>
<dbReference type="InterPro" id="IPR046433">
    <property type="entry name" value="ActCoA_hydro"/>
</dbReference>
<dbReference type="Gene3D" id="3.40.1080.10">
    <property type="entry name" value="Glutaconate Coenzyme A-transferase"/>
    <property type="match status" value="1"/>
</dbReference>
<dbReference type="Pfam" id="PF13336">
    <property type="entry name" value="AcetylCoA_hyd_C"/>
    <property type="match status" value="1"/>
</dbReference>
<comment type="caution">
    <text evidence="2">The sequence shown here is derived from an EMBL/GenBank/DDBJ whole genome shotgun (WGS) entry which is preliminary data.</text>
</comment>
<proteinExistence type="predicted"/>
<dbReference type="PANTHER" id="PTHR21432">
    <property type="entry name" value="ACETYL-COA HYDROLASE-RELATED"/>
    <property type="match status" value="1"/>
</dbReference>
<organism evidence="2 3">
    <name type="scientific">Arthrobacter ramosus</name>
    <dbReference type="NCBI Taxonomy" id="1672"/>
    <lineage>
        <taxon>Bacteria</taxon>
        <taxon>Bacillati</taxon>
        <taxon>Actinomycetota</taxon>
        <taxon>Actinomycetes</taxon>
        <taxon>Micrococcales</taxon>
        <taxon>Micrococcaceae</taxon>
        <taxon>Arthrobacter</taxon>
    </lineage>
</organism>
<dbReference type="SUPFAM" id="SSF100950">
    <property type="entry name" value="NagB/RpiA/CoA transferase-like"/>
    <property type="match status" value="1"/>
</dbReference>
<evidence type="ECO:0000313" key="3">
    <source>
        <dbReference type="Proteomes" id="UP001589702"/>
    </source>
</evidence>
<dbReference type="EMBL" id="JBHMBC010000018">
    <property type="protein sequence ID" value="MFB9820260.1"/>
    <property type="molecule type" value="Genomic_DNA"/>
</dbReference>
<reference evidence="2 3" key="1">
    <citation type="submission" date="2024-09" db="EMBL/GenBank/DDBJ databases">
        <authorList>
            <person name="Sun Q."/>
            <person name="Mori K."/>
        </authorList>
    </citation>
    <scope>NUCLEOTIDE SEQUENCE [LARGE SCALE GENOMIC DNA]</scope>
    <source>
        <strain evidence="2 3">JCM 1334</strain>
    </source>
</reference>
<evidence type="ECO:0000313" key="2">
    <source>
        <dbReference type="EMBL" id="MFB9820260.1"/>
    </source>
</evidence>
<dbReference type="GO" id="GO:0016787">
    <property type="term" value="F:hydrolase activity"/>
    <property type="evidence" value="ECO:0007669"/>
    <property type="project" value="UniProtKB-KW"/>
</dbReference>
<dbReference type="InterPro" id="IPR038460">
    <property type="entry name" value="AcetylCoA_hyd_C_sf"/>
</dbReference>
<protein>
    <submittedName>
        <fullName evidence="2">Acetyl-CoA hydrolase/transferase C-terminal domain-containing protein</fullName>
    </submittedName>
</protein>
<keyword evidence="2" id="KW-0378">Hydrolase</keyword>
<dbReference type="Gene3D" id="3.40.1080.20">
    <property type="entry name" value="Acetyl-CoA hydrolase/transferase C-terminal domain"/>
    <property type="match status" value="1"/>
</dbReference>
<accession>A0ABV5XZT1</accession>
<sequence>MKRHHARESRAYVMAAAEILDGKDHLNLVSAMSPQQPTRLIEALLSEARRREIRVSLYVSDLTARFAFLDDNAEDDLRSGRLRITMLAGGAPRALARLVDSLPVSLWETDRLLCSGAIPCDVYAVRVARGVGGYELGNAVGFTPTLAAMPEVRLAAEVAPAGEYVGGLFPTPPEWWADAVTVSDDSAAASPVVTVAAAEPVRDRIAELVAGLIPGDATLEVGLGGVADALIGALATRPGIGIHSGILPRALREYLVERSYTAVSKTVDPGLNVATGLDVGAGATAWPETIRLHPVSVTHDPFRLAQQHKLWGVNSGFSVDLSGQVNAEWVGGVKVAVGGGQHDFTRASHQSAGGASVIALPSRSGRGLGRIVKSLAGVTPVTTSASDVDFVVTEWGIAELGGQSLEERARALIAIAHPEDRDGLCASVGN</sequence>
<feature type="domain" description="Acetyl-CoA hydrolase/transferase C-terminal" evidence="1">
    <location>
        <begin position="289"/>
        <end position="426"/>
    </location>
</feature>
<dbReference type="PANTHER" id="PTHR21432:SF20">
    <property type="entry name" value="ACETYL-COA HYDROLASE"/>
    <property type="match status" value="1"/>
</dbReference>
<gene>
    <name evidence="2" type="ORF">ACFFP1_12230</name>
</gene>
<dbReference type="RefSeq" id="WP_234754921.1">
    <property type="nucleotide sequence ID" value="NZ_BAAAWN010000001.1"/>
</dbReference>
<keyword evidence="3" id="KW-1185">Reference proteome</keyword>
<dbReference type="InterPro" id="IPR026888">
    <property type="entry name" value="AcetylCoA_hyd_C"/>
</dbReference>
<evidence type="ECO:0000259" key="1">
    <source>
        <dbReference type="Pfam" id="PF13336"/>
    </source>
</evidence>
<name>A0ABV5XZT1_ARTRM</name>